<dbReference type="InterPro" id="IPR041607">
    <property type="entry name" value="HU-HIG"/>
</dbReference>
<dbReference type="Pfam" id="PF18291">
    <property type="entry name" value="HU-HIG"/>
    <property type="match status" value="1"/>
</dbReference>
<protein>
    <submittedName>
        <fullName evidence="4">HU family DNA-binding protein</fullName>
    </submittedName>
</protein>
<comment type="caution">
    <text evidence="4">The sequence shown here is derived from an EMBL/GenBank/DDBJ whole genome shotgun (WGS) entry which is preliminary data.</text>
</comment>
<dbReference type="Proteomes" id="UP001266995">
    <property type="component" value="Unassembled WGS sequence"/>
</dbReference>
<accession>A0AAW8VMH6</accession>
<evidence type="ECO:0000313" key="4">
    <source>
        <dbReference type="EMBL" id="MDT4513157.1"/>
    </source>
</evidence>
<feature type="domain" description="HU" evidence="3">
    <location>
        <begin position="1"/>
        <end position="122"/>
    </location>
</feature>
<dbReference type="EMBL" id="JAVSNH010000001">
    <property type="protein sequence ID" value="MDT4513157.1"/>
    <property type="molecule type" value="Genomic_DNA"/>
</dbReference>
<dbReference type="SUPFAM" id="SSF47729">
    <property type="entry name" value="IHF-like DNA-binding proteins"/>
    <property type="match status" value="1"/>
</dbReference>
<dbReference type="NCBIfam" id="TIGR01201">
    <property type="entry name" value="HU_rel"/>
    <property type="match status" value="1"/>
</dbReference>
<dbReference type="RefSeq" id="WP_195510772.1">
    <property type="nucleotide sequence ID" value="NZ_JADMQL010000014.1"/>
</dbReference>
<reference evidence="4" key="1">
    <citation type="submission" date="2023-08" db="EMBL/GenBank/DDBJ databases">
        <title>Reintroducing virulent viruses to syntetic microbiomes.</title>
        <authorList>
            <person name="Wilde J."/>
            <person name="Boyes R."/>
            <person name="Robinson A.V."/>
            <person name="Daisley B.A."/>
            <person name="Allen-Vercoe E."/>
        </authorList>
    </citation>
    <scope>NUCLEOTIDE SEQUENCE</scope>
    <source>
        <strain evidence="4">225I_12FAA</strain>
    </source>
</reference>
<evidence type="ECO:0000313" key="5">
    <source>
        <dbReference type="Proteomes" id="UP001266995"/>
    </source>
</evidence>
<keyword evidence="1 4" id="KW-0238">DNA-binding</keyword>
<organism evidence="4 5">
    <name type="scientific">Bacteroides cellulosilyticus</name>
    <dbReference type="NCBI Taxonomy" id="246787"/>
    <lineage>
        <taxon>Bacteria</taxon>
        <taxon>Pseudomonadati</taxon>
        <taxon>Bacteroidota</taxon>
        <taxon>Bacteroidia</taxon>
        <taxon>Bacteroidales</taxon>
        <taxon>Bacteroidaceae</taxon>
        <taxon>Bacteroides</taxon>
    </lineage>
</organism>
<evidence type="ECO:0000259" key="3">
    <source>
        <dbReference type="Pfam" id="PF18291"/>
    </source>
</evidence>
<name>A0AAW8VMH6_9BACE</name>
<dbReference type="GO" id="GO:0003677">
    <property type="term" value="F:DNA binding"/>
    <property type="evidence" value="ECO:0007669"/>
    <property type="project" value="UniProtKB-KW"/>
</dbReference>
<evidence type="ECO:0000256" key="2">
    <source>
        <dbReference type="SAM" id="MobiDB-lite"/>
    </source>
</evidence>
<dbReference type="AlphaFoldDB" id="A0AAW8VMH6"/>
<dbReference type="InterPro" id="IPR010992">
    <property type="entry name" value="IHF-like_DNA-bd_dom_sf"/>
</dbReference>
<sequence length="171" mass="18401">MSVTYKKQFRKNPFLKDGSGKYYPQLLVWGKSATLNSIAVQMKESSSLTLGDIQSVLTNFVKALRSELYNGRSVNVDGFGVFSLSASTVGSALKKECLPEKIKAVRINFRASSAIRPNLDTATTRAEDRIDFVDLETQLKKLNMQGSGGEEDGGKGDGGSGDGGLDENPLG</sequence>
<gene>
    <name evidence="4" type="ORF">RO785_19480</name>
</gene>
<evidence type="ECO:0000256" key="1">
    <source>
        <dbReference type="ARBA" id="ARBA00023125"/>
    </source>
</evidence>
<feature type="region of interest" description="Disordered" evidence="2">
    <location>
        <begin position="141"/>
        <end position="171"/>
    </location>
</feature>
<dbReference type="Gene3D" id="4.10.520.10">
    <property type="entry name" value="IHF-like DNA-binding proteins"/>
    <property type="match status" value="1"/>
</dbReference>
<dbReference type="InterPro" id="IPR005902">
    <property type="entry name" value="HU_DNA-bd_put"/>
</dbReference>
<proteinExistence type="predicted"/>